<evidence type="ECO:0000313" key="1">
    <source>
        <dbReference type="EMBL" id="KAK2646303.1"/>
    </source>
</evidence>
<keyword evidence="2" id="KW-1185">Reference proteome</keyword>
<name>A0AAD9U274_9ROSI</name>
<proteinExistence type="predicted"/>
<comment type="caution">
    <text evidence="1">The sequence shown here is derived from an EMBL/GenBank/DDBJ whole genome shotgun (WGS) entry which is preliminary data.</text>
</comment>
<dbReference type="AlphaFoldDB" id="A0AAD9U274"/>
<sequence>MTTCIIMHHMIVEDENDVDASTVDHMEMLTLEVEMMVDENTPLQEFLTRHRKVKDKDADIAL</sequence>
<reference evidence="1" key="1">
    <citation type="journal article" date="2023" name="Plant J.">
        <title>Genome sequences and population genomics provide insights into the demographic history, inbreeding, and mutation load of two 'living fossil' tree species of Dipteronia.</title>
        <authorList>
            <person name="Feng Y."/>
            <person name="Comes H.P."/>
            <person name="Chen J."/>
            <person name="Zhu S."/>
            <person name="Lu R."/>
            <person name="Zhang X."/>
            <person name="Li P."/>
            <person name="Qiu J."/>
            <person name="Olsen K.M."/>
            <person name="Qiu Y."/>
        </authorList>
    </citation>
    <scope>NUCLEOTIDE SEQUENCE</scope>
    <source>
        <strain evidence="1">KIB01</strain>
    </source>
</reference>
<gene>
    <name evidence="1" type="ORF">Ddye_021498</name>
</gene>
<organism evidence="1 2">
    <name type="scientific">Dipteronia dyeriana</name>
    <dbReference type="NCBI Taxonomy" id="168575"/>
    <lineage>
        <taxon>Eukaryota</taxon>
        <taxon>Viridiplantae</taxon>
        <taxon>Streptophyta</taxon>
        <taxon>Embryophyta</taxon>
        <taxon>Tracheophyta</taxon>
        <taxon>Spermatophyta</taxon>
        <taxon>Magnoliopsida</taxon>
        <taxon>eudicotyledons</taxon>
        <taxon>Gunneridae</taxon>
        <taxon>Pentapetalae</taxon>
        <taxon>rosids</taxon>
        <taxon>malvids</taxon>
        <taxon>Sapindales</taxon>
        <taxon>Sapindaceae</taxon>
        <taxon>Hippocastanoideae</taxon>
        <taxon>Acereae</taxon>
        <taxon>Dipteronia</taxon>
    </lineage>
</organism>
<dbReference type="EMBL" id="JANJYI010000006">
    <property type="protein sequence ID" value="KAK2646303.1"/>
    <property type="molecule type" value="Genomic_DNA"/>
</dbReference>
<dbReference type="Proteomes" id="UP001280121">
    <property type="component" value="Unassembled WGS sequence"/>
</dbReference>
<evidence type="ECO:0000313" key="2">
    <source>
        <dbReference type="Proteomes" id="UP001280121"/>
    </source>
</evidence>
<accession>A0AAD9U274</accession>
<protein>
    <submittedName>
        <fullName evidence="1">Uncharacterized protein</fullName>
    </submittedName>
</protein>